<dbReference type="InterPro" id="IPR016035">
    <property type="entry name" value="Acyl_Trfase/lysoPLipase"/>
</dbReference>
<dbReference type="PROSITE" id="PS51257">
    <property type="entry name" value="PROKAR_LIPOPROTEIN"/>
    <property type="match status" value="1"/>
</dbReference>
<dbReference type="InterPro" id="IPR024925">
    <property type="entry name" value="Malonyl_CoA-ACP_transAc"/>
</dbReference>
<evidence type="ECO:0000256" key="2">
    <source>
        <dbReference type="ARBA" id="ARBA00023315"/>
    </source>
</evidence>
<evidence type="ECO:0000256" key="1">
    <source>
        <dbReference type="ARBA" id="ARBA00022679"/>
    </source>
</evidence>
<dbReference type="PANTHER" id="PTHR42681">
    <property type="entry name" value="MALONYL-COA-ACYL CARRIER PROTEIN TRANSACYLASE, MITOCHONDRIAL"/>
    <property type="match status" value="1"/>
</dbReference>
<dbReference type="InterPro" id="IPR001227">
    <property type="entry name" value="Ac_transferase_dom_sf"/>
</dbReference>
<name>A0ABR7NI89_9FIRM</name>
<protein>
    <recommendedName>
        <fullName evidence="4">Malonyl CoA-acyl carrier protein transacylase</fullName>
        <ecNumber evidence="4">2.3.1.39</ecNumber>
    </recommendedName>
</protein>
<dbReference type="InterPro" id="IPR014043">
    <property type="entry name" value="Acyl_transferase_dom"/>
</dbReference>
<dbReference type="Gene3D" id="3.30.70.250">
    <property type="entry name" value="Malonyl-CoA ACP transacylase, ACP-binding"/>
    <property type="match status" value="1"/>
</dbReference>
<keyword evidence="2 4" id="KW-0012">Acyltransferase</keyword>
<dbReference type="SMART" id="SM00827">
    <property type="entry name" value="PKS_AT"/>
    <property type="match status" value="1"/>
</dbReference>
<dbReference type="SUPFAM" id="SSF55048">
    <property type="entry name" value="Probable ACP-binding domain of malonyl-CoA ACP transacylase"/>
    <property type="match status" value="1"/>
</dbReference>
<comment type="similarity">
    <text evidence="4">Belongs to the fabD family.</text>
</comment>
<evidence type="ECO:0000313" key="6">
    <source>
        <dbReference type="EMBL" id="MBC8576128.1"/>
    </source>
</evidence>
<dbReference type="Pfam" id="PF00698">
    <property type="entry name" value="Acyl_transf_1"/>
    <property type="match status" value="1"/>
</dbReference>
<gene>
    <name evidence="6" type="ORF">H8717_06875</name>
</gene>
<evidence type="ECO:0000259" key="5">
    <source>
        <dbReference type="SMART" id="SM00827"/>
    </source>
</evidence>
<accession>A0ABR7NI89</accession>
<dbReference type="RefSeq" id="WP_262399680.1">
    <property type="nucleotide sequence ID" value="NZ_JACRTB010000009.1"/>
</dbReference>
<dbReference type="Proteomes" id="UP000658131">
    <property type="component" value="Unassembled WGS sequence"/>
</dbReference>
<evidence type="ECO:0000256" key="3">
    <source>
        <dbReference type="ARBA" id="ARBA00048462"/>
    </source>
</evidence>
<dbReference type="PIRSF" id="PIRSF000446">
    <property type="entry name" value="Mct"/>
    <property type="match status" value="1"/>
</dbReference>
<dbReference type="SUPFAM" id="SSF52151">
    <property type="entry name" value="FabD/lysophospholipase-like"/>
    <property type="match status" value="1"/>
</dbReference>
<evidence type="ECO:0000256" key="4">
    <source>
        <dbReference type="PIRNR" id="PIRNR000446"/>
    </source>
</evidence>
<dbReference type="InterPro" id="IPR050858">
    <property type="entry name" value="Mal-CoA-ACP_Trans/PKS_FabD"/>
</dbReference>
<proteinExistence type="inferred from homology"/>
<sequence>MGKIAFLFSGQGSQYSGMGKSLREASPAAAAVFACADSIRPGTSSQCFEGTAEELAVTINTQPCLYCVDLAAAEALREAGVFPDAVAGFSLGEVAALTFSDAFSPKDGFSLVVKRAELMNAASEASQSGMVALLKLTPEKAAEVCREVGDSYPINFNCPGQTVAATLRVKKEALAAAAKAAGGRGIPLAVSGGFHSPFMQSAADGLREVLQSLPMSAPAIPVYANATASPYEGADREMPARQLVSPVYWQKTLERLWADGFTAFVEVGAGKTLSGFVKKTLPEAFIANVEDAQSLQKTIEAIKGG</sequence>
<reference evidence="6 7" key="1">
    <citation type="submission" date="2020-08" db="EMBL/GenBank/DDBJ databases">
        <title>Genome public.</title>
        <authorList>
            <person name="Liu C."/>
            <person name="Sun Q."/>
        </authorList>
    </citation>
    <scope>NUCLEOTIDE SEQUENCE [LARGE SCALE GENOMIC DNA]</scope>
    <source>
        <strain evidence="6 7">BX1</strain>
    </source>
</reference>
<organism evidence="6 7">
    <name type="scientific">Yanshouia hominis</name>
    <dbReference type="NCBI Taxonomy" id="2763673"/>
    <lineage>
        <taxon>Bacteria</taxon>
        <taxon>Bacillati</taxon>
        <taxon>Bacillota</taxon>
        <taxon>Clostridia</taxon>
        <taxon>Eubacteriales</taxon>
        <taxon>Oscillospiraceae</taxon>
        <taxon>Yanshouia</taxon>
    </lineage>
</organism>
<dbReference type="EMBL" id="JACRTB010000009">
    <property type="protein sequence ID" value="MBC8576128.1"/>
    <property type="molecule type" value="Genomic_DNA"/>
</dbReference>
<dbReference type="PANTHER" id="PTHR42681:SF1">
    <property type="entry name" value="MALONYL-COA-ACYL CARRIER PROTEIN TRANSACYLASE, MITOCHONDRIAL"/>
    <property type="match status" value="1"/>
</dbReference>
<dbReference type="InterPro" id="IPR016036">
    <property type="entry name" value="Malonyl_transacylase_ACP-bd"/>
</dbReference>
<keyword evidence="1 4" id="KW-0808">Transferase</keyword>
<comment type="catalytic activity">
    <reaction evidence="3 4">
        <text>holo-[ACP] + malonyl-CoA = malonyl-[ACP] + CoA</text>
        <dbReference type="Rhea" id="RHEA:41792"/>
        <dbReference type="Rhea" id="RHEA-COMP:9623"/>
        <dbReference type="Rhea" id="RHEA-COMP:9685"/>
        <dbReference type="ChEBI" id="CHEBI:57287"/>
        <dbReference type="ChEBI" id="CHEBI:57384"/>
        <dbReference type="ChEBI" id="CHEBI:64479"/>
        <dbReference type="ChEBI" id="CHEBI:78449"/>
        <dbReference type="EC" id="2.3.1.39"/>
    </reaction>
</comment>
<dbReference type="Gene3D" id="3.40.366.10">
    <property type="entry name" value="Malonyl-Coenzyme A Acyl Carrier Protein, domain 2"/>
    <property type="match status" value="1"/>
</dbReference>
<dbReference type="EC" id="2.3.1.39" evidence="4"/>
<keyword evidence="7" id="KW-1185">Reference proteome</keyword>
<comment type="caution">
    <text evidence="6">The sequence shown here is derived from an EMBL/GenBank/DDBJ whole genome shotgun (WGS) entry which is preliminary data.</text>
</comment>
<evidence type="ECO:0000313" key="7">
    <source>
        <dbReference type="Proteomes" id="UP000658131"/>
    </source>
</evidence>
<feature type="domain" description="Malonyl-CoA:ACP transacylase (MAT)" evidence="5">
    <location>
        <begin position="7"/>
        <end position="299"/>
    </location>
</feature>